<dbReference type="AlphaFoldDB" id="A0A1H8GYX8"/>
<dbReference type="EMBL" id="FODJ01000001">
    <property type="protein sequence ID" value="SEN49075.1"/>
    <property type="molecule type" value="Genomic_DNA"/>
</dbReference>
<keyword evidence="3" id="KW-1185">Reference proteome</keyword>
<keyword evidence="1" id="KW-0732">Signal</keyword>
<dbReference type="InterPro" id="IPR050245">
    <property type="entry name" value="PrsA_foldase"/>
</dbReference>
<dbReference type="Pfam" id="PF13624">
    <property type="entry name" value="SurA_N_3"/>
    <property type="match status" value="1"/>
</dbReference>
<evidence type="ECO:0000256" key="1">
    <source>
        <dbReference type="SAM" id="SignalP"/>
    </source>
</evidence>
<feature type="signal peptide" evidence="1">
    <location>
        <begin position="1"/>
        <end position="21"/>
    </location>
</feature>
<dbReference type="OrthoDB" id="4775280at2"/>
<dbReference type="PANTHER" id="PTHR47245:SF2">
    <property type="entry name" value="PEPTIDYL-PROLYL CIS-TRANS ISOMERASE HP_0175-RELATED"/>
    <property type="match status" value="1"/>
</dbReference>
<dbReference type="InterPro" id="IPR027304">
    <property type="entry name" value="Trigger_fact/SurA_dom_sf"/>
</dbReference>
<name>A0A1H8GYX8_9BACI</name>
<dbReference type="RefSeq" id="WP_091493755.1">
    <property type="nucleotide sequence ID" value="NZ_FODJ01000001.1"/>
</dbReference>
<protein>
    <submittedName>
        <fullName evidence="2">SurA N-terminal domain-containing protein</fullName>
    </submittedName>
</protein>
<accession>A0A1H8GYX8</accession>
<reference evidence="2 3" key="1">
    <citation type="submission" date="2016-10" db="EMBL/GenBank/DDBJ databases">
        <authorList>
            <person name="de Groot N.N."/>
        </authorList>
    </citation>
    <scope>NUCLEOTIDE SEQUENCE [LARGE SCALE GENOMIC DNA]</scope>
    <source>
        <strain evidence="2 3">CGMCC 1.10434</strain>
    </source>
</reference>
<dbReference type="Proteomes" id="UP000199300">
    <property type="component" value="Unassembled WGS sequence"/>
</dbReference>
<evidence type="ECO:0000313" key="2">
    <source>
        <dbReference type="EMBL" id="SEN49075.1"/>
    </source>
</evidence>
<dbReference type="Gene3D" id="1.10.4030.10">
    <property type="entry name" value="Porin chaperone SurA, peptide-binding domain"/>
    <property type="match status" value="1"/>
</dbReference>
<proteinExistence type="predicted"/>
<dbReference type="PROSITE" id="PS51257">
    <property type="entry name" value="PROKAR_LIPOPROTEIN"/>
    <property type="match status" value="1"/>
</dbReference>
<dbReference type="SUPFAM" id="SSF109998">
    <property type="entry name" value="Triger factor/SurA peptide-binding domain-like"/>
    <property type="match status" value="1"/>
</dbReference>
<evidence type="ECO:0000313" key="3">
    <source>
        <dbReference type="Proteomes" id="UP000199300"/>
    </source>
</evidence>
<dbReference type="PANTHER" id="PTHR47245">
    <property type="entry name" value="PEPTIDYLPROLYL ISOMERASE"/>
    <property type="match status" value="1"/>
</dbReference>
<sequence length="245" mass="27970">MKKVKLMLAILIGLLIMVACGENGDQEEQTSPNPQDMEEMPEPDFEDVPEIVAEVNGSEISRTEFEQTYVSQFQQMVMQAQMTGEQVDQNQLKTELVESMIDQELLIQEANNRGFAASDEEVDTMLAEIAEINGIESQEALFEAFEEQGMSREEIVEQIEMSVMLELLIEDEMGEVNISDEELQALYDEVIVQFEQTEDEEENLPTFEELRPELEAELLMQEESEVVTELIESLRAEADIVNHYS</sequence>
<organism evidence="2 3">
    <name type="scientific">Amphibacillus marinus</name>
    <dbReference type="NCBI Taxonomy" id="872970"/>
    <lineage>
        <taxon>Bacteria</taxon>
        <taxon>Bacillati</taxon>
        <taxon>Bacillota</taxon>
        <taxon>Bacilli</taxon>
        <taxon>Bacillales</taxon>
        <taxon>Bacillaceae</taxon>
        <taxon>Amphibacillus</taxon>
    </lineage>
</organism>
<feature type="chain" id="PRO_5038945290" evidence="1">
    <location>
        <begin position="22"/>
        <end position="245"/>
    </location>
</feature>
<gene>
    <name evidence="2" type="ORF">SAMN04488134_101205</name>
</gene>
<dbReference type="STRING" id="872970.SAMN04488134_101205"/>